<evidence type="ECO:0000256" key="1">
    <source>
        <dbReference type="ARBA" id="ARBA00038473"/>
    </source>
</evidence>
<dbReference type="PANTHER" id="PTHR22935">
    <property type="entry name" value="PENICILLIN-BINDING PROTEIN"/>
    <property type="match status" value="1"/>
</dbReference>
<dbReference type="InterPro" id="IPR001466">
    <property type="entry name" value="Beta-lactam-related"/>
</dbReference>
<dbReference type="InParanoid" id="A0A165KJC6"/>
<feature type="domain" description="Beta-lactamase-related" evidence="3">
    <location>
        <begin position="100"/>
        <end position="452"/>
    </location>
</feature>
<evidence type="ECO:0000313" key="4">
    <source>
        <dbReference type="EMBL" id="KZV96423.1"/>
    </source>
</evidence>
<accession>A0A165KJC6</accession>
<comment type="similarity">
    <text evidence="1">Belongs to the beta-lactamase family.</text>
</comment>
<feature type="region of interest" description="Disordered" evidence="2">
    <location>
        <begin position="217"/>
        <end position="242"/>
    </location>
</feature>
<dbReference type="SUPFAM" id="SSF56601">
    <property type="entry name" value="beta-lactamase/transpeptidase-like"/>
    <property type="match status" value="1"/>
</dbReference>
<dbReference type="Proteomes" id="UP000077266">
    <property type="component" value="Unassembled WGS sequence"/>
</dbReference>
<name>A0A165KJC6_EXIGL</name>
<dbReference type="InterPro" id="IPR012338">
    <property type="entry name" value="Beta-lactam/transpept-like"/>
</dbReference>
<evidence type="ECO:0000313" key="5">
    <source>
        <dbReference type="Proteomes" id="UP000077266"/>
    </source>
</evidence>
<evidence type="ECO:0000256" key="2">
    <source>
        <dbReference type="SAM" id="MobiDB-lite"/>
    </source>
</evidence>
<dbReference type="EMBL" id="KV425943">
    <property type="protein sequence ID" value="KZV96423.1"/>
    <property type="molecule type" value="Genomic_DNA"/>
</dbReference>
<dbReference type="STRING" id="1314781.A0A165KJC6"/>
<protein>
    <submittedName>
        <fullName evidence="4">Beta-lactamase/transpeptidase-like protein</fullName>
    </submittedName>
</protein>
<dbReference type="InterPro" id="IPR051478">
    <property type="entry name" value="Beta-lactamase-like_AB/R"/>
</dbReference>
<sequence length="588" mass="64392">MPSSYAYQRLALDESVALPYRSKRSWALHGSHFILTLILSAAAYYAGRHADHSAARPSAVDLACFPSLPNLFAGEPPSPYDTHFLKAAKAYRRALDGAFAGHPIDGLSVAVVTSAGQLFEGHWGHQRANESEPTISVMTGMSQYRVASVSKLLLVYGAWVLEQRGVISWDDRVDKHLPAFRPNYTSFSPYPAEYSPITLRDLASHLSGLGHDWPVGSGSNFPHDRHGRGPPPNNGRPFPSHDDVFNAIQSTPLVSPPGLVPVYSNTAFGVLGMALVAANRARGGDTEPTTVAELMRRDVFAPLGMEGTHYLATENNSHLVVVPSFGAEIIDMDFLDALNPSGGMFTSLTDLSKFVTALLDSSKGPLSRSTIDRWLRPVHVFDEDDWTATGVVWEMFKHIDSHGRRRYVYVKLGELGVMHAAVAVNPATGYGVVILMSGVYSDAAGLAYAAFDAFQPAFDSALTDRATRLYSGKWRAPTSNSTTEARIAVRQGSLWIENYVLRGTPVLQHLYGLNAAPLRSTGRRDEFRLDIGVRRQNGLKHRGCMPHWAAFDDHGMRHGAAVTLISFTGDGDRRRLHVPAAEIEMTRF</sequence>
<proteinExistence type="inferred from homology"/>
<dbReference type="PANTHER" id="PTHR22935:SF95">
    <property type="entry name" value="BETA-LACTAMASE-LIKE 1-RELATED"/>
    <property type="match status" value="1"/>
</dbReference>
<dbReference type="Gene3D" id="3.40.710.10">
    <property type="entry name" value="DD-peptidase/beta-lactamase superfamily"/>
    <property type="match status" value="1"/>
</dbReference>
<organism evidence="4 5">
    <name type="scientific">Exidia glandulosa HHB12029</name>
    <dbReference type="NCBI Taxonomy" id="1314781"/>
    <lineage>
        <taxon>Eukaryota</taxon>
        <taxon>Fungi</taxon>
        <taxon>Dikarya</taxon>
        <taxon>Basidiomycota</taxon>
        <taxon>Agaricomycotina</taxon>
        <taxon>Agaricomycetes</taxon>
        <taxon>Auriculariales</taxon>
        <taxon>Exidiaceae</taxon>
        <taxon>Exidia</taxon>
    </lineage>
</organism>
<dbReference type="OrthoDB" id="428260at2759"/>
<reference evidence="4 5" key="1">
    <citation type="journal article" date="2016" name="Mol. Biol. Evol.">
        <title>Comparative Genomics of Early-Diverging Mushroom-Forming Fungi Provides Insights into the Origins of Lignocellulose Decay Capabilities.</title>
        <authorList>
            <person name="Nagy L.G."/>
            <person name="Riley R."/>
            <person name="Tritt A."/>
            <person name="Adam C."/>
            <person name="Daum C."/>
            <person name="Floudas D."/>
            <person name="Sun H."/>
            <person name="Yadav J.S."/>
            <person name="Pangilinan J."/>
            <person name="Larsson K.H."/>
            <person name="Matsuura K."/>
            <person name="Barry K."/>
            <person name="Labutti K."/>
            <person name="Kuo R."/>
            <person name="Ohm R.A."/>
            <person name="Bhattacharya S.S."/>
            <person name="Shirouzu T."/>
            <person name="Yoshinaga Y."/>
            <person name="Martin F.M."/>
            <person name="Grigoriev I.V."/>
            <person name="Hibbett D.S."/>
        </authorList>
    </citation>
    <scope>NUCLEOTIDE SEQUENCE [LARGE SCALE GENOMIC DNA]</scope>
    <source>
        <strain evidence="4 5">HHB12029</strain>
    </source>
</reference>
<dbReference type="AlphaFoldDB" id="A0A165KJC6"/>
<gene>
    <name evidence="4" type="ORF">EXIGLDRAFT_643207</name>
</gene>
<evidence type="ECO:0000259" key="3">
    <source>
        <dbReference type="Pfam" id="PF00144"/>
    </source>
</evidence>
<dbReference type="Pfam" id="PF00144">
    <property type="entry name" value="Beta-lactamase"/>
    <property type="match status" value="1"/>
</dbReference>
<keyword evidence="5" id="KW-1185">Reference proteome</keyword>